<accession>A0A367QPX6</accession>
<dbReference type="EMBL" id="LXQD01000310">
    <property type="protein sequence ID" value="RCJ26145.1"/>
    <property type="molecule type" value="Genomic_DNA"/>
</dbReference>
<sequence>MSNVFSQFAIDSDLVLEIVRASPTEYSYSTAGGRQRAWVNQLCLDTFLTWFREEISPNARVHPKTAALPSFWEVVNGTAITFDNSRLVLIPSLAMDVDELRVPQEWLDIPEWVADYYLAIQVNPDDGWMRIFGYTTHYQLKNLGVYDASDRTYSLESDNLISDLNVLWVTRQLYPEETIRATISPLPPLPQTQAETLLQRLGNADIKFPRLEVPFQLWGALLAHGGWRQKLYELRQGFAQQSSILQWFQDGVTNFAQQLGWELRQFVALPSGMRSRESQASILGLSRQLLIAGDTYELRIFPKGNPEEKIWRFELRNSNPQNLVPVGFKIRLLTEDLQTFTNNEDTAITPVEQLYVEVILEPNEGLVWEVEPLPDGYEREILSF</sequence>
<comment type="caution">
    <text evidence="1">The sequence shown here is derived from an EMBL/GenBank/DDBJ whole genome shotgun (WGS) entry which is preliminary data.</text>
</comment>
<name>A0A367QPX6_9NOSO</name>
<organism evidence="1 2">
    <name type="scientific">Nostoc minutum NIES-26</name>
    <dbReference type="NCBI Taxonomy" id="1844469"/>
    <lineage>
        <taxon>Bacteria</taxon>
        <taxon>Bacillati</taxon>
        <taxon>Cyanobacteriota</taxon>
        <taxon>Cyanophyceae</taxon>
        <taxon>Nostocales</taxon>
        <taxon>Nostocaceae</taxon>
        <taxon>Nostoc</taxon>
    </lineage>
</organism>
<proteinExistence type="predicted"/>
<keyword evidence="2" id="KW-1185">Reference proteome</keyword>
<dbReference type="InterPro" id="IPR014951">
    <property type="entry name" value="DUF1822"/>
</dbReference>
<evidence type="ECO:0008006" key="3">
    <source>
        <dbReference type="Google" id="ProtNLM"/>
    </source>
</evidence>
<gene>
    <name evidence="1" type="ORF">A6770_26810</name>
</gene>
<reference evidence="1" key="1">
    <citation type="submission" date="2016-04" db="EMBL/GenBank/DDBJ databases">
        <authorList>
            <person name="Tabuchi Yagui T.R."/>
        </authorList>
    </citation>
    <scope>NUCLEOTIDE SEQUENCE [LARGE SCALE GENOMIC DNA]</scope>
    <source>
        <strain evidence="1">NIES-26</strain>
    </source>
</reference>
<dbReference type="Proteomes" id="UP000252107">
    <property type="component" value="Unassembled WGS sequence"/>
</dbReference>
<evidence type="ECO:0000313" key="2">
    <source>
        <dbReference type="Proteomes" id="UP000252107"/>
    </source>
</evidence>
<evidence type="ECO:0000313" key="1">
    <source>
        <dbReference type="EMBL" id="RCJ26145.1"/>
    </source>
</evidence>
<dbReference type="AlphaFoldDB" id="A0A367QPX6"/>
<protein>
    <recommendedName>
        <fullName evidence="3">DUF1822 domain-containing protein</fullName>
    </recommendedName>
</protein>
<dbReference type="Pfam" id="PF08852">
    <property type="entry name" value="DUF1822"/>
    <property type="match status" value="1"/>
</dbReference>